<dbReference type="PRINTS" id="PR00508">
    <property type="entry name" value="S21N4MTFRASE"/>
</dbReference>
<reference evidence="4" key="1">
    <citation type="journal article" date="2014" name="Front. Microbiol.">
        <title>High frequency of phylogenetically diverse reductive dehalogenase-homologous genes in deep subseafloor sedimentary metagenomes.</title>
        <authorList>
            <person name="Kawai M."/>
            <person name="Futagami T."/>
            <person name="Toyoda A."/>
            <person name="Takaki Y."/>
            <person name="Nishi S."/>
            <person name="Hori S."/>
            <person name="Arai W."/>
            <person name="Tsubouchi T."/>
            <person name="Morono Y."/>
            <person name="Uchiyama I."/>
            <person name="Ito T."/>
            <person name="Fujiyama A."/>
            <person name="Inagaki F."/>
            <person name="Takami H."/>
        </authorList>
    </citation>
    <scope>NUCLEOTIDE SEQUENCE</scope>
    <source>
        <strain evidence="4">Expedition CK06-06</strain>
    </source>
</reference>
<dbReference type="GO" id="GO:0008170">
    <property type="term" value="F:N-methyltransferase activity"/>
    <property type="evidence" value="ECO:0007669"/>
    <property type="project" value="InterPro"/>
</dbReference>
<dbReference type="AlphaFoldDB" id="X1QPA8"/>
<accession>X1QPA8</accession>
<dbReference type="Pfam" id="PF01555">
    <property type="entry name" value="N6_N4_Mtase"/>
    <property type="match status" value="1"/>
</dbReference>
<dbReference type="GO" id="GO:0003677">
    <property type="term" value="F:DNA binding"/>
    <property type="evidence" value="ECO:0007669"/>
    <property type="project" value="InterPro"/>
</dbReference>
<dbReference type="InterPro" id="IPR001091">
    <property type="entry name" value="RM_Methyltransferase"/>
</dbReference>
<keyword evidence="1" id="KW-0489">Methyltransferase</keyword>
<dbReference type="GO" id="GO:0032259">
    <property type="term" value="P:methylation"/>
    <property type="evidence" value="ECO:0007669"/>
    <property type="project" value="UniProtKB-KW"/>
</dbReference>
<dbReference type="EMBL" id="BARW01003723">
    <property type="protein sequence ID" value="GAI70372.1"/>
    <property type="molecule type" value="Genomic_DNA"/>
</dbReference>
<dbReference type="InterPro" id="IPR002941">
    <property type="entry name" value="DNA_methylase_N4/N6"/>
</dbReference>
<feature type="domain" description="DNA methylase N-4/N-6" evidence="3">
    <location>
        <begin position="21"/>
        <end position="102"/>
    </location>
</feature>
<keyword evidence="2" id="KW-0808">Transferase</keyword>
<evidence type="ECO:0000259" key="3">
    <source>
        <dbReference type="Pfam" id="PF01555"/>
    </source>
</evidence>
<sequence>VLTKGYYFKDGELFQDVYKTQRARGITRNWGYDYKTAPAEKMNVTPKPLGFVQKLVEILCPEGGTVIDPFMGSGTTGEACVITNRKFIGFESDTKIFNFAKERIKEAVIKTQGKEKWW</sequence>
<evidence type="ECO:0000313" key="4">
    <source>
        <dbReference type="EMBL" id="GAI70372.1"/>
    </source>
</evidence>
<dbReference type="SUPFAM" id="SSF53335">
    <property type="entry name" value="S-adenosyl-L-methionine-dependent methyltransferases"/>
    <property type="match status" value="1"/>
</dbReference>
<proteinExistence type="predicted"/>
<comment type="caution">
    <text evidence="4">The sequence shown here is derived from an EMBL/GenBank/DDBJ whole genome shotgun (WGS) entry which is preliminary data.</text>
</comment>
<feature type="non-terminal residue" evidence="4">
    <location>
        <position position="1"/>
    </location>
</feature>
<evidence type="ECO:0000256" key="2">
    <source>
        <dbReference type="ARBA" id="ARBA00022679"/>
    </source>
</evidence>
<protein>
    <recommendedName>
        <fullName evidence="3">DNA methylase N-4/N-6 domain-containing protein</fullName>
    </recommendedName>
</protein>
<evidence type="ECO:0000256" key="1">
    <source>
        <dbReference type="ARBA" id="ARBA00022603"/>
    </source>
</evidence>
<organism evidence="4">
    <name type="scientific">marine sediment metagenome</name>
    <dbReference type="NCBI Taxonomy" id="412755"/>
    <lineage>
        <taxon>unclassified sequences</taxon>
        <taxon>metagenomes</taxon>
        <taxon>ecological metagenomes</taxon>
    </lineage>
</organism>
<dbReference type="InterPro" id="IPR029063">
    <property type="entry name" value="SAM-dependent_MTases_sf"/>
</dbReference>
<gene>
    <name evidence="4" type="ORF">S12H4_09263</name>
</gene>
<dbReference type="Gene3D" id="3.40.50.150">
    <property type="entry name" value="Vaccinia Virus protein VP39"/>
    <property type="match status" value="1"/>
</dbReference>
<name>X1QPA8_9ZZZZ</name>